<reference evidence="1" key="1">
    <citation type="submission" date="2024-05" db="EMBL/GenBank/DDBJ databases">
        <title>Metabacillus sp. nov., isolated from the rhizosphere soil of tomato plants.</title>
        <authorList>
            <person name="Ma R."/>
        </authorList>
    </citation>
    <scope>NUCLEOTIDE SEQUENCE</scope>
    <source>
        <strain evidence="1">DBTR6</strain>
    </source>
</reference>
<organism evidence="1 2">
    <name type="scientific">Metabacillus rhizolycopersici</name>
    <dbReference type="NCBI Taxonomy" id="2875709"/>
    <lineage>
        <taxon>Bacteria</taxon>
        <taxon>Bacillati</taxon>
        <taxon>Bacillota</taxon>
        <taxon>Bacilli</taxon>
        <taxon>Bacillales</taxon>
        <taxon>Bacillaceae</taxon>
        <taxon>Metabacillus</taxon>
    </lineage>
</organism>
<evidence type="ECO:0000313" key="1">
    <source>
        <dbReference type="EMBL" id="MBZ5751117.1"/>
    </source>
</evidence>
<dbReference type="Pfam" id="PF13034">
    <property type="entry name" value="DUF3895"/>
    <property type="match status" value="1"/>
</dbReference>
<dbReference type="Proteomes" id="UP001165287">
    <property type="component" value="Unassembled WGS sequence"/>
</dbReference>
<comment type="caution">
    <text evidence="1">The sequence shown here is derived from an EMBL/GenBank/DDBJ whole genome shotgun (WGS) entry which is preliminary data.</text>
</comment>
<proteinExistence type="predicted"/>
<dbReference type="EMBL" id="JAIQUM010000026">
    <property type="protein sequence ID" value="MBZ5751117.1"/>
    <property type="molecule type" value="Genomic_DNA"/>
</dbReference>
<protein>
    <submittedName>
        <fullName evidence="1">DUF3895 domain-containing protein</fullName>
    </submittedName>
</protein>
<sequence>MENKNLQVYIDQYIEAHKDVSAMELCTYLIEQNGASTKQYSTGRPKIYIDVVAYLELLLKRGNLSEVKRDREDCIYQVESVQIASSKPVDTIEEVEQEVDLQLSFFS</sequence>
<gene>
    <name evidence="1" type="ORF">K9V48_12860</name>
</gene>
<name>A0ABS7US22_9BACI</name>
<accession>A0ABS7US22</accession>
<dbReference type="InterPro" id="IPR024995">
    <property type="entry name" value="DUF3895"/>
</dbReference>
<keyword evidence="2" id="KW-1185">Reference proteome</keyword>
<dbReference type="RefSeq" id="WP_224139390.1">
    <property type="nucleotide sequence ID" value="NZ_JAIQUM010000026.1"/>
</dbReference>
<evidence type="ECO:0000313" key="2">
    <source>
        <dbReference type="Proteomes" id="UP001165287"/>
    </source>
</evidence>